<dbReference type="AlphaFoldDB" id="A0AA39YP48"/>
<name>A0AA39YP48_9PEZI</name>
<protein>
    <submittedName>
        <fullName evidence="2">Uncharacterized protein</fullName>
    </submittedName>
</protein>
<evidence type="ECO:0000313" key="2">
    <source>
        <dbReference type="EMBL" id="KAK0656132.1"/>
    </source>
</evidence>
<dbReference type="EMBL" id="JAULSV010000001">
    <property type="protein sequence ID" value="KAK0656132.1"/>
    <property type="molecule type" value="Genomic_DNA"/>
</dbReference>
<feature type="compositionally biased region" description="Polar residues" evidence="1">
    <location>
        <begin position="24"/>
        <end position="44"/>
    </location>
</feature>
<feature type="region of interest" description="Disordered" evidence="1">
    <location>
        <begin position="24"/>
        <end position="48"/>
    </location>
</feature>
<sequence>MVPKILRRLGAYHHPLWVVFTAKQQRNSDPIQSPSRLSTNTSCLSPPYPFVNKPDHHLLRIYNMHHDNDHRQIHRGRHPSDFSKEAHHASQRGLVSHPSLTPASVTKSQQFLPTNYSHS</sequence>
<evidence type="ECO:0000256" key="1">
    <source>
        <dbReference type="SAM" id="MobiDB-lite"/>
    </source>
</evidence>
<feature type="compositionally biased region" description="Basic and acidic residues" evidence="1">
    <location>
        <begin position="78"/>
        <end position="88"/>
    </location>
</feature>
<gene>
    <name evidence="2" type="ORF">B0T16DRAFT_29562</name>
</gene>
<dbReference type="Proteomes" id="UP001174936">
    <property type="component" value="Unassembled WGS sequence"/>
</dbReference>
<comment type="caution">
    <text evidence="2">The sequence shown here is derived from an EMBL/GenBank/DDBJ whole genome shotgun (WGS) entry which is preliminary data.</text>
</comment>
<reference evidence="2" key="1">
    <citation type="submission" date="2023-06" db="EMBL/GenBank/DDBJ databases">
        <title>Genome-scale phylogeny and comparative genomics of the fungal order Sordariales.</title>
        <authorList>
            <consortium name="Lawrence Berkeley National Laboratory"/>
            <person name="Hensen N."/>
            <person name="Bonometti L."/>
            <person name="Westerberg I."/>
            <person name="Brannstrom I.O."/>
            <person name="Guillou S."/>
            <person name="Cros-Aarteil S."/>
            <person name="Calhoun S."/>
            <person name="Haridas S."/>
            <person name="Kuo A."/>
            <person name="Mondo S."/>
            <person name="Pangilinan J."/>
            <person name="Riley R."/>
            <person name="Labutti K."/>
            <person name="Andreopoulos B."/>
            <person name="Lipzen A."/>
            <person name="Chen C."/>
            <person name="Yanf M."/>
            <person name="Daum C."/>
            <person name="Ng V."/>
            <person name="Clum A."/>
            <person name="Steindorff A."/>
            <person name="Ohm R."/>
            <person name="Martin F."/>
            <person name="Silar P."/>
            <person name="Natvig D."/>
            <person name="Lalanne C."/>
            <person name="Gautier V."/>
            <person name="Ament-Velasquez S.L."/>
            <person name="Kruys A."/>
            <person name="Hutchinson M.I."/>
            <person name="Powell A.J."/>
            <person name="Barry K."/>
            <person name="Miller A.N."/>
            <person name="Grigoriev I.V."/>
            <person name="Debuchy R."/>
            <person name="Gladieux P."/>
            <person name="Thoren M.H."/>
            <person name="Johannesson H."/>
        </authorList>
    </citation>
    <scope>NUCLEOTIDE SEQUENCE</scope>
    <source>
        <strain evidence="2">SMH2532-1</strain>
    </source>
</reference>
<accession>A0AA39YP48</accession>
<organism evidence="2 3">
    <name type="scientific">Cercophora newfieldiana</name>
    <dbReference type="NCBI Taxonomy" id="92897"/>
    <lineage>
        <taxon>Eukaryota</taxon>
        <taxon>Fungi</taxon>
        <taxon>Dikarya</taxon>
        <taxon>Ascomycota</taxon>
        <taxon>Pezizomycotina</taxon>
        <taxon>Sordariomycetes</taxon>
        <taxon>Sordariomycetidae</taxon>
        <taxon>Sordariales</taxon>
        <taxon>Lasiosphaeriaceae</taxon>
        <taxon>Cercophora</taxon>
    </lineage>
</organism>
<feature type="compositionally biased region" description="Polar residues" evidence="1">
    <location>
        <begin position="98"/>
        <end position="119"/>
    </location>
</feature>
<proteinExistence type="predicted"/>
<feature type="region of interest" description="Disordered" evidence="1">
    <location>
        <begin position="68"/>
        <end position="119"/>
    </location>
</feature>
<keyword evidence="3" id="KW-1185">Reference proteome</keyword>
<evidence type="ECO:0000313" key="3">
    <source>
        <dbReference type="Proteomes" id="UP001174936"/>
    </source>
</evidence>